<proteinExistence type="predicted"/>
<sequence length="47" mass="4700">MAAASADLISAAGSCAAATGILNEISSGSAKAVNTMDRVFMKTPLVW</sequence>
<evidence type="ECO:0000313" key="2">
    <source>
        <dbReference type="Proteomes" id="UP000072421"/>
    </source>
</evidence>
<name>A0A127PEW0_9BURK</name>
<reference evidence="1 2" key="1">
    <citation type="submission" date="2015-11" db="EMBL/GenBank/DDBJ databases">
        <title>Exploring the genomic traits of fungus-feeding bacterial genus Collimonas.</title>
        <authorList>
            <person name="Song C."/>
            <person name="Schmidt R."/>
            <person name="de Jager V."/>
            <person name="Krzyzanowska D."/>
            <person name="Jongedijk E."/>
            <person name="Cankar K."/>
            <person name="Beekwilder J."/>
            <person name="van Veen A."/>
            <person name="de Boer W."/>
            <person name="van Veen J.A."/>
            <person name="Garbeva P."/>
        </authorList>
    </citation>
    <scope>NUCLEOTIDE SEQUENCE [LARGE SCALE GENOMIC DNA]</scope>
    <source>
        <strain evidence="1 2">Ter6</strain>
    </source>
</reference>
<dbReference type="EMBL" id="CP013232">
    <property type="protein sequence ID" value="AMO96336.1"/>
    <property type="molecule type" value="Genomic_DNA"/>
</dbReference>
<accession>A0A127PEW0</accession>
<protein>
    <submittedName>
        <fullName evidence="1">Uncharacterized protein</fullName>
    </submittedName>
</protein>
<dbReference type="Proteomes" id="UP000072421">
    <property type="component" value="Chromosome"/>
</dbReference>
<evidence type="ECO:0000313" key="1">
    <source>
        <dbReference type="EMBL" id="AMO96336.1"/>
    </source>
</evidence>
<organism evidence="1">
    <name type="scientific">Collimonas fungivorans</name>
    <dbReference type="NCBI Taxonomy" id="158899"/>
    <lineage>
        <taxon>Bacteria</taxon>
        <taxon>Pseudomonadati</taxon>
        <taxon>Pseudomonadota</taxon>
        <taxon>Betaproteobacteria</taxon>
        <taxon>Burkholderiales</taxon>
        <taxon>Oxalobacteraceae</taxon>
        <taxon>Collimonas</taxon>
    </lineage>
</organism>
<gene>
    <name evidence="1" type="ORF">CFter6_3712</name>
</gene>
<dbReference type="AlphaFoldDB" id="A0A127PEW0"/>